<evidence type="ECO:0000313" key="2">
    <source>
        <dbReference type="Proteomes" id="UP000663720"/>
    </source>
</evidence>
<sequence>MPVKHAKILITILAEEEKTSSISGNTLKKYQGILKSFHEDPVEYQRKLRDEW</sequence>
<organism evidence="1 2">
    <name type="scientific">Desulfonema limicola</name>
    <dbReference type="NCBI Taxonomy" id="45656"/>
    <lineage>
        <taxon>Bacteria</taxon>
        <taxon>Pseudomonadati</taxon>
        <taxon>Thermodesulfobacteriota</taxon>
        <taxon>Desulfobacteria</taxon>
        <taxon>Desulfobacterales</taxon>
        <taxon>Desulfococcaceae</taxon>
        <taxon>Desulfonema</taxon>
    </lineage>
</organism>
<gene>
    <name evidence="1" type="ORF">dnl_14750</name>
</gene>
<reference evidence="1" key="1">
    <citation type="journal article" date="2021" name="Microb. Physiol.">
        <title>Proteogenomic Insights into the Physiology of Marine, Sulfate-Reducing, Filamentous Desulfonema limicola and Desulfonema magnum.</title>
        <authorList>
            <person name="Schnaars V."/>
            <person name="Wohlbrand L."/>
            <person name="Scheve S."/>
            <person name="Hinrichs C."/>
            <person name="Reinhardt R."/>
            <person name="Rabus R."/>
        </authorList>
    </citation>
    <scope>NUCLEOTIDE SEQUENCE</scope>
    <source>
        <strain evidence="1">5ac10</strain>
    </source>
</reference>
<dbReference type="RefSeq" id="WP_207690990.1">
    <property type="nucleotide sequence ID" value="NZ_CP061799.1"/>
</dbReference>
<name>A0A975B5L1_9BACT</name>
<dbReference type="Proteomes" id="UP000663720">
    <property type="component" value="Chromosome"/>
</dbReference>
<protein>
    <submittedName>
        <fullName evidence="1">Uncharacterized protein</fullName>
    </submittedName>
</protein>
<evidence type="ECO:0000313" key="1">
    <source>
        <dbReference type="EMBL" id="QTA79220.1"/>
    </source>
</evidence>
<proteinExistence type="predicted"/>
<accession>A0A975B5L1</accession>
<keyword evidence="2" id="KW-1185">Reference proteome</keyword>
<dbReference type="KEGG" id="dli:dnl_14750"/>
<dbReference type="EMBL" id="CP061799">
    <property type="protein sequence ID" value="QTA79220.1"/>
    <property type="molecule type" value="Genomic_DNA"/>
</dbReference>
<dbReference type="AlphaFoldDB" id="A0A975B5L1"/>